<dbReference type="FunFam" id="3.30.70.270:FF:000001">
    <property type="entry name" value="Diguanylate cyclase domain protein"/>
    <property type="match status" value="1"/>
</dbReference>
<dbReference type="SMART" id="SM00065">
    <property type="entry name" value="GAF"/>
    <property type="match status" value="1"/>
</dbReference>
<evidence type="ECO:0000259" key="4">
    <source>
        <dbReference type="PROSITE" id="PS50887"/>
    </source>
</evidence>
<proteinExistence type="predicted"/>
<dbReference type="STRING" id="1805029.AUK42_03560"/>
<feature type="coiled-coil region" evidence="3">
    <location>
        <begin position="4"/>
        <end position="31"/>
    </location>
</feature>
<dbReference type="InterPro" id="IPR043128">
    <property type="entry name" value="Rev_trsase/Diguanyl_cyclase"/>
</dbReference>
<dbReference type="Pfam" id="PF13185">
    <property type="entry name" value="GAF_2"/>
    <property type="match status" value="1"/>
</dbReference>
<dbReference type="NCBIfam" id="TIGR00254">
    <property type="entry name" value="GGDEF"/>
    <property type="match status" value="1"/>
</dbReference>
<dbReference type="InterPro" id="IPR029016">
    <property type="entry name" value="GAF-like_dom_sf"/>
</dbReference>
<dbReference type="InterPro" id="IPR029787">
    <property type="entry name" value="Nucleotide_cyclase"/>
</dbReference>
<dbReference type="EC" id="2.7.7.65" evidence="1"/>
<feature type="domain" description="GGDEF" evidence="4">
    <location>
        <begin position="227"/>
        <end position="363"/>
    </location>
</feature>
<dbReference type="Gene3D" id="3.30.450.40">
    <property type="match status" value="1"/>
</dbReference>
<dbReference type="GO" id="GO:0052621">
    <property type="term" value="F:diguanylate cyclase activity"/>
    <property type="evidence" value="ECO:0007669"/>
    <property type="project" value="UniProtKB-EC"/>
</dbReference>
<dbReference type="Gene3D" id="3.30.70.270">
    <property type="match status" value="1"/>
</dbReference>
<gene>
    <name evidence="5" type="ORF">AUK42_03560</name>
</gene>
<sequence length="363" mass="41638">MLNQSKEKTELEKLKKEVVVLNKDRQRIIKELSSFRLIISEINSNPDLDRVLDLIIQKAIQIVDAERGSLMLFDSQSEELYIKSSVGLSKRTISGVRIKPGEGIAGWVFKEGKPLLIKEGAKDLRFKKFEEIEVELKSIINVPLKIKNQAIGVINAYNKREGNVFNTDDLQLLSAFANQAAIAIQNAQLHQEIKSLSITDGLTDLYNFRYLQERLEEETKRAQRFRRPLALIMADIDHFKEFNDTYGHPEGNKVLKVLANILKANVREIDIVGRYGGEEFIIILPEADREEAQKIAERIRIKVEEYNFKNEEDHLNNPNRKITTSLGVTSCFQGSISPQNLIYKVDQALYQAKRKGRNRMEVI</sequence>
<dbReference type="GO" id="GO:0005886">
    <property type="term" value="C:plasma membrane"/>
    <property type="evidence" value="ECO:0007669"/>
    <property type="project" value="TreeGrafter"/>
</dbReference>
<evidence type="ECO:0000256" key="2">
    <source>
        <dbReference type="ARBA" id="ARBA00034247"/>
    </source>
</evidence>
<evidence type="ECO:0000313" key="5">
    <source>
        <dbReference type="EMBL" id="OIP71358.1"/>
    </source>
</evidence>
<reference evidence="5 6" key="1">
    <citation type="journal article" date="2016" name="Environ. Microbiol.">
        <title>Genomic resolution of a cold subsurface aquifer community provides metabolic insights for novel microbes adapted to high CO concentrations.</title>
        <authorList>
            <person name="Probst A.J."/>
            <person name="Castelle C.J."/>
            <person name="Singh A."/>
            <person name="Brown C.T."/>
            <person name="Anantharaman K."/>
            <person name="Sharon I."/>
            <person name="Hug L.A."/>
            <person name="Burstein D."/>
            <person name="Emerson J.B."/>
            <person name="Thomas B.C."/>
            <person name="Banfield J.F."/>
        </authorList>
    </citation>
    <scope>NUCLEOTIDE SEQUENCE [LARGE SCALE GENOMIC DNA]</scope>
    <source>
        <strain evidence="5">CG2_30_33_13</strain>
    </source>
</reference>
<dbReference type="InterPro" id="IPR050469">
    <property type="entry name" value="Diguanylate_Cyclase"/>
</dbReference>
<dbReference type="EMBL" id="MNYY01000069">
    <property type="protein sequence ID" value="OIP71358.1"/>
    <property type="molecule type" value="Genomic_DNA"/>
</dbReference>
<dbReference type="SMART" id="SM00267">
    <property type="entry name" value="GGDEF"/>
    <property type="match status" value="1"/>
</dbReference>
<comment type="caution">
    <text evidence="5">The sequence shown here is derived from an EMBL/GenBank/DDBJ whole genome shotgun (WGS) entry which is preliminary data.</text>
</comment>
<dbReference type="PANTHER" id="PTHR45138:SF9">
    <property type="entry name" value="DIGUANYLATE CYCLASE DGCM-RELATED"/>
    <property type="match status" value="1"/>
</dbReference>
<dbReference type="SUPFAM" id="SSF55073">
    <property type="entry name" value="Nucleotide cyclase"/>
    <property type="match status" value="1"/>
</dbReference>
<dbReference type="SUPFAM" id="SSF55781">
    <property type="entry name" value="GAF domain-like"/>
    <property type="match status" value="1"/>
</dbReference>
<protein>
    <recommendedName>
        <fullName evidence="1">diguanylate cyclase</fullName>
        <ecNumber evidence="1">2.7.7.65</ecNumber>
    </recommendedName>
</protein>
<organism evidence="5 6">
    <name type="scientific">Candidatus Infernicultor aquiphilus</name>
    <dbReference type="NCBI Taxonomy" id="1805029"/>
    <lineage>
        <taxon>Bacteria</taxon>
        <taxon>Pseudomonadati</taxon>
        <taxon>Atribacterota</taxon>
        <taxon>Candidatus Phoenicimicrobiia</taxon>
        <taxon>Candidatus Pheonicimicrobiales</taxon>
        <taxon>Candidatus Phoenicimicrobiaceae</taxon>
        <taxon>Candidatus Infernicultor</taxon>
    </lineage>
</organism>
<dbReference type="PANTHER" id="PTHR45138">
    <property type="entry name" value="REGULATORY COMPONENTS OF SENSORY TRANSDUCTION SYSTEM"/>
    <property type="match status" value="1"/>
</dbReference>
<dbReference type="GO" id="GO:1902201">
    <property type="term" value="P:negative regulation of bacterial-type flagellum-dependent cell motility"/>
    <property type="evidence" value="ECO:0007669"/>
    <property type="project" value="TreeGrafter"/>
</dbReference>
<dbReference type="GO" id="GO:0043709">
    <property type="term" value="P:cell adhesion involved in single-species biofilm formation"/>
    <property type="evidence" value="ECO:0007669"/>
    <property type="project" value="TreeGrafter"/>
</dbReference>
<keyword evidence="3" id="KW-0175">Coiled coil</keyword>
<dbReference type="PROSITE" id="PS50887">
    <property type="entry name" value="GGDEF"/>
    <property type="match status" value="1"/>
</dbReference>
<dbReference type="InterPro" id="IPR003018">
    <property type="entry name" value="GAF"/>
</dbReference>
<name>A0A1J5GU80_9BACT</name>
<dbReference type="Proteomes" id="UP000182763">
    <property type="component" value="Unassembled WGS sequence"/>
</dbReference>
<evidence type="ECO:0000256" key="1">
    <source>
        <dbReference type="ARBA" id="ARBA00012528"/>
    </source>
</evidence>
<accession>A0A1J5GU80</accession>
<evidence type="ECO:0000256" key="3">
    <source>
        <dbReference type="SAM" id="Coils"/>
    </source>
</evidence>
<evidence type="ECO:0000313" key="6">
    <source>
        <dbReference type="Proteomes" id="UP000182763"/>
    </source>
</evidence>
<dbReference type="InterPro" id="IPR000160">
    <property type="entry name" value="GGDEF_dom"/>
</dbReference>
<dbReference type="AlphaFoldDB" id="A0A1J5GU80"/>
<comment type="catalytic activity">
    <reaction evidence="2">
        <text>2 GTP = 3',3'-c-di-GMP + 2 diphosphate</text>
        <dbReference type="Rhea" id="RHEA:24898"/>
        <dbReference type="ChEBI" id="CHEBI:33019"/>
        <dbReference type="ChEBI" id="CHEBI:37565"/>
        <dbReference type="ChEBI" id="CHEBI:58805"/>
        <dbReference type="EC" id="2.7.7.65"/>
    </reaction>
</comment>
<dbReference type="CDD" id="cd01949">
    <property type="entry name" value="GGDEF"/>
    <property type="match status" value="1"/>
</dbReference>
<dbReference type="Pfam" id="PF00990">
    <property type="entry name" value="GGDEF"/>
    <property type="match status" value="1"/>
</dbReference>